<evidence type="ECO:0000313" key="1">
    <source>
        <dbReference type="EMBL" id="GFG83962.1"/>
    </source>
</evidence>
<comment type="caution">
    <text evidence="1">The sequence shown here is derived from an EMBL/GenBank/DDBJ whole genome shotgun (WGS) entry which is preliminary data.</text>
</comment>
<protein>
    <submittedName>
        <fullName evidence="1">Uncharacterized protein</fullName>
    </submittedName>
</protein>
<dbReference type="RefSeq" id="WP_083039191.1">
    <property type="nucleotide sequence ID" value="NZ_BLKY01000001.1"/>
</dbReference>
<organism evidence="1 2">
    <name type="scientific">Mycolicibacter algericus</name>
    <name type="common">Mycobacterium algericum</name>
    <dbReference type="NCBI Taxonomy" id="1288388"/>
    <lineage>
        <taxon>Bacteria</taxon>
        <taxon>Bacillati</taxon>
        <taxon>Actinomycetota</taxon>
        <taxon>Actinomycetes</taxon>
        <taxon>Mycobacteriales</taxon>
        <taxon>Mycobacteriaceae</taxon>
        <taxon>Mycolicibacter</taxon>
    </lineage>
</organism>
<dbReference type="Proteomes" id="UP000465305">
    <property type="component" value="Unassembled WGS sequence"/>
</dbReference>
<name>A0A7I9Y5R3_MYCAL</name>
<accession>A0A7I9Y5R3</accession>
<reference evidence="1 2" key="1">
    <citation type="journal article" date="2019" name="Emerg. Microbes Infect.">
        <title>Comprehensive subspecies identification of 175 nontuberculous mycobacteria species based on 7547 genomic profiles.</title>
        <authorList>
            <person name="Matsumoto Y."/>
            <person name="Kinjo T."/>
            <person name="Motooka D."/>
            <person name="Nabeya D."/>
            <person name="Jung N."/>
            <person name="Uechi K."/>
            <person name="Horii T."/>
            <person name="Iida T."/>
            <person name="Fujita J."/>
            <person name="Nakamura S."/>
        </authorList>
    </citation>
    <scope>NUCLEOTIDE SEQUENCE [LARGE SCALE GENOMIC DNA]</scope>
    <source>
        <strain evidence="1 2">JCM 30723</strain>
    </source>
</reference>
<sequence length="201" mass="21591">MDSLDILQAIRLKGRAAPADIAATLNRDEASVAAAISEFVDAGILVGGKAVRLAPAGRDRLGQLLADERGGVDTAAMSHIYKGFGNVNAEFKSLVSDWQLKDGEPNNHEDAEYDTAVLARLDHVHESVLPIIASAAAQIPRLARYADKLSAALQKIRAGDTTWLTRPIIDSYHTVWFELHEELILAAGLTREAEAKAGTAE</sequence>
<proteinExistence type="predicted"/>
<dbReference type="AlphaFoldDB" id="A0A7I9Y5R3"/>
<dbReference type="EMBL" id="BLKY01000001">
    <property type="protein sequence ID" value="GFG83962.1"/>
    <property type="molecule type" value="Genomic_DNA"/>
</dbReference>
<evidence type="ECO:0000313" key="2">
    <source>
        <dbReference type="Proteomes" id="UP000465305"/>
    </source>
</evidence>
<gene>
    <name evidence="1" type="ORF">MALGJ_06380</name>
</gene>